<sequence length="430" mass="45853">MASAGAGCSVGPDQGIPGSMSFGVLGSTCAPDRLAALRDAGISVVELPLAWDRYQPVDRRVDRHYVAQVQQQLADCRDAGMQVVLSPGMHYPPKWVRKLPGGSLKGSAGGTPKKAGAELVFSAKVRDAAHEYLAGILPELGFNGIAAIRVGTNAGGELGYPGPDDGGHEGEFWAFGDAPQSGKGLAEGVSPSPMPGWVPGSRSWNGSSVNDGQVQGWWDWYARSVVDAVVWQIRELRELGYRGRVHVPVAGRGVLPADKAEAIKGRLDGRANPDGAQERGLDYPAQFAVLSSLPGVDVDFTGLDDISAVEARNASPPQDKCLPRDDEDVLHDSASLWSSHRYTSALARRAGLGLVGENPGPADWPFTGGAPRSDSLSDQLRRAPQYAKECGMTMFLFGFEACLFEEEEHSQSGVNVDDYKKVIHEIRALP</sequence>
<dbReference type="EMBL" id="CP101185">
    <property type="protein sequence ID" value="UYV98347.1"/>
    <property type="molecule type" value="Genomic_DNA"/>
</dbReference>
<dbReference type="RefSeq" id="WP_139128018.1">
    <property type="nucleotide sequence ID" value="NZ_CP043010.1"/>
</dbReference>
<evidence type="ECO:0000313" key="1">
    <source>
        <dbReference type="EMBL" id="UYV98347.1"/>
    </source>
</evidence>
<dbReference type="Gene3D" id="3.20.20.80">
    <property type="entry name" value="Glycosidases"/>
    <property type="match status" value="1"/>
</dbReference>
<dbReference type="Proteomes" id="UP001163293">
    <property type="component" value="Chromosome"/>
</dbReference>
<dbReference type="GO" id="GO:0016787">
    <property type="term" value="F:hydrolase activity"/>
    <property type="evidence" value="ECO:0007669"/>
    <property type="project" value="UniProtKB-KW"/>
</dbReference>
<gene>
    <name evidence="1" type="ORF">NL394_03685</name>
</gene>
<evidence type="ECO:0000313" key="2">
    <source>
        <dbReference type="Proteomes" id="UP001163293"/>
    </source>
</evidence>
<dbReference type="InterPro" id="IPR017853">
    <property type="entry name" value="GH"/>
</dbReference>
<organism evidence="1 2">
    <name type="scientific">Paenarthrobacter ureafaciens</name>
    <dbReference type="NCBI Taxonomy" id="37931"/>
    <lineage>
        <taxon>Bacteria</taxon>
        <taxon>Bacillati</taxon>
        <taxon>Actinomycetota</taxon>
        <taxon>Actinomycetes</taxon>
        <taxon>Micrococcales</taxon>
        <taxon>Micrococcaceae</taxon>
        <taxon>Paenarthrobacter</taxon>
    </lineage>
</organism>
<proteinExistence type="predicted"/>
<keyword evidence="1" id="KW-0378">Hydrolase</keyword>
<accession>A0AAX3EMP7</accession>
<keyword evidence="2" id="KW-1185">Reference proteome</keyword>
<dbReference type="AlphaFoldDB" id="A0AAX3EMP7"/>
<protein>
    <submittedName>
        <fullName evidence="1">Glycoside hydrolase family 5 protein</fullName>
    </submittedName>
</protein>
<reference evidence="1" key="1">
    <citation type="submission" date="2022-07" db="EMBL/GenBank/DDBJ databases">
        <authorList>
            <person name="Wu T."/>
        </authorList>
    </citation>
    <scope>NUCLEOTIDE SEQUENCE</scope>
    <source>
        <strain evidence="1">SD-1</strain>
    </source>
</reference>
<dbReference type="SUPFAM" id="SSF51445">
    <property type="entry name" value="(Trans)glycosidases"/>
    <property type="match status" value="1"/>
</dbReference>
<name>A0AAX3EMP7_PAEUR</name>